<keyword evidence="2" id="KW-1133">Transmembrane helix</keyword>
<feature type="compositionally biased region" description="Polar residues" evidence="1">
    <location>
        <begin position="49"/>
        <end position="59"/>
    </location>
</feature>
<evidence type="ECO:0000256" key="2">
    <source>
        <dbReference type="SAM" id="Phobius"/>
    </source>
</evidence>
<dbReference type="InterPro" id="IPR051532">
    <property type="entry name" value="Ester_Hydrolysis_Enzymes"/>
</dbReference>
<protein>
    <submittedName>
        <fullName evidence="4">Lysophospholipase L1</fullName>
    </submittedName>
</protein>
<dbReference type="Gene3D" id="3.40.50.1110">
    <property type="entry name" value="SGNH hydrolase"/>
    <property type="match status" value="1"/>
</dbReference>
<proteinExistence type="predicted"/>
<dbReference type="OrthoDB" id="1650541at2"/>
<dbReference type="PANTHER" id="PTHR30383">
    <property type="entry name" value="THIOESTERASE 1/PROTEASE 1/LYSOPHOSPHOLIPASE L1"/>
    <property type="match status" value="1"/>
</dbReference>
<dbReference type="SUPFAM" id="SSF52266">
    <property type="entry name" value="SGNH hydrolase"/>
    <property type="match status" value="1"/>
</dbReference>
<accession>A0A1T4X096</accession>
<keyword evidence="5" id="KW-1185">Reference proteome</keyword>
<dbReference type="EMBL" id="FUYF01000005">
    <property type="protein sequence ID" value="SKA82909.1"/>
    <property type="molecule type" value="Genomic_DNA"/>
</dbReference>
<evidence type="ECO:0000313" key="4">
    <source>
        <dbReference type="EMBL" id="SKA82909.1"/>
    </source>
</evidence>
<feature type="domain" description="SGNH hydrolase-type esterase" evidence="3">
    <location>
        <begin position="132"/>
        <end position="307"/>
    </location>
</feature>
<dbReference type="Proteomes" id="UP000190286">
    <property type="component" value="Unassembled WGS sequence"/>
</dbReference>
<dbReference type="InterPro" id="IPR036514">
    <property type="entry name" value="SGNH_hydro_sf"/>
</dbReference>
<dbReference type="AlphaFoldDB" id="A0A1T4X096"/>
<dbReference type="STRING" id="745368.SAMN02745178_01240"/>
<gene>
    <name evidence="4" type="ORF">SAMN02745178_01240</name>
</gene>
<evidence type="ECO:0000256" key="1">
    <source>
        <dbReference type="SAM" id="MobiDB-lite"/>
    </source>
</evidence>
<dbReference type="GeneID" id="93337716"/>
<dbReference type="InterPro" id="IPR013830">
    <property type="entry name" value="SGNH_hydro"/>
</dbReference>
<keyword evidence="2" id="KW-0812">Transmembrane</keyword>
<evidence type="ECO:0000313" key="5">
    <source>
        <dbReference type="Proteomes" id="UP000190286"/>
    </source>
</evidence>
<feature type="transmembrane region" description="Helical" evidence="2">
    <location>
        <begin position="20"/>
        <end position="40"/>
    </location>
</feature>
<dbReference type="Pfam" id="PF13472">
    <property type="entry name" value="Lipase_GDSL_2"/>
    <property type="match status" value="1"/>
</dbReference>
<name>A0A1T4X096_9FIRM</name>
<reference evidence="4 5" key="1">
    <citation type="submission" date="2017-02" db="EMBL/GenBank/DDBJ databases">
        <authorList>
            <person name="Peterson S.W."/>
        </authorList>
    </citation>
    <scope>NUCLEOTIDE SEQUENCE [LARGE SCALE GENOMIC DNA]</scope>
    <source>
        <strain evidence="4 5">ATCC 27749</strain>
    </source>
</reference>
<keyword evidence="2" id="KW-0472">Membrane</keyword>
<sequence>MADFYTYRNEVAGRRRKRRLFLILIVVLVVLCIGVGYFWFTRQSAPAQTSPAESATPEQAASAAVPTEAPSAAPTDIAEPQRILPGVDTAAWDKSEAVAATIDTEYRNTDHRMVAVPMLGTVTNDYFNTVTFAGDSIASGLGIYDTGYHNAHYATYVSAGVQTFVNNVSVKNAVTGANETPMETIAASQPDYLYILVGTNNLVVQGSEDSFIAYYERLIDMLREQLNPGVTIYIQSIPGVQEDVVASKPGLDNTRIATVNDLLANMALRKGCYYINIREALTNPADGSQIDDYATKDGVHFNAAGYHAWAEYLATHTVWNRRSVYSGENPYYIYGT</sequence>
<feature type="region of interest" description="Disordered" evidence="1">
    <location>
        <begin position="49"/>
        <end position="78"/>
    </location>
</feature>
<dbReference type="RefSeq" id="WP_078784203.1">
    <property type="nucleotide sequence ID" value="NZ_FUYF01000005.1"/>
</dbReference>
<organism evidence="4 5">
    <name type="scientific">Gemmiger formicilis</name>
    <dbReference type="NCBI Taxonomy" id="745368"/>
    <lineage>
        <taxon>Bacteria</taxon>
        <taxon>Bacillati</taxon>
        <taxon>Bacillota</taxon>
        <taxon>Clostridia</taxon>
        <taxon>Eubacteriales</taxon>
        <taxon>Gemmiger</taxon>
    </lineage>
</organism>
<evidence type="ECO:0000259" key="3">
    <source>
        <dbReference type="Pfam" id="PF13472"/>
    </source>
</evidence>